<dbReference type="InterPro" id="IPR015943">
    <property type="entry name" value="WD40/YVTN_repeat-like_dom_sf"/>
</dbReference>
<evidence type="ECO:0000313" key="1">
    <source>
        <dbReference type="EMBL" id="KAF9970504.1"/>
    </source>
</evidence>
<keyword evidence="2" id="KW-1185">Reference proteome</keyword>
<protein>
    <submittedName>
        <fullName evidence="1">Cleavage and polyadenylation specificity factor subunit 1</fullName>
    </submittedName>
</protein>
<organism evidence="1 2">
    <name type="scientific">Modicella reniformis</name>
    <dbReference type="NCBI Taxonomy" id="1440133"/>
    <lineage>
        <taxon>Eukaryota</taxon>
        <taxon>Fungi</taxon>
        <taxon>Fungi incertae sedis</taxon>
        <taxon>Mucoromycota</taxon>
        <taxon>Mortierellomycotina</taxon>
        <taxon>Mortierellomycetes</taxon>
        <taxon>Mortierellales</taxon>
        <taxon>Mortierellaceae</taxon>
        <taxon>Modicella</taxon>
    </lineage>
</organism>
<comment type="caution">
    <text evidence="1">The sequence shown here is derived from an EMBL/GenBank/DDBJ whole genome shotgun (WGS) entry which is preliminary data.</text>
</comment>
<feature type="non-terminal residue" evidence="1">
    <location>
        <position position="1"/>
    </location>
</feature>
<dbReference type="Gene3D" id="2.130.10.10">
    <property type="entry name" value="YVTN repeat-like/Quinoprotein amine dehydrogenase"/>
    <property type="match status" value="1"/>
</dbReference>
<dbReference type="EMBL" id="JAAAHW010004972">
    <property type="protein sequence ID" value="KAF9970504.1"/>
    <property type="molecule type" value="Genomic_DNA"/>
</dbReference>
<dbReference type="AlphaFoldDB" id="A0A9P6JFP0"/>
<accession>A0A9P6JFP0</accession>
<evidence type="ECO:0000313" key="2">
    <source>
        <dbReference type="Proteomes" id="UP000749646"/>
    </source>
</evidence>
<dbReference type="OrthoDB" id="6109at2759"/>
<gene>
    <name evidence="1" type="primary">CPSF1_2</name>
    <name evidence="1" type="ORF">BGZ65_011074</name>
</gene>
<proteinExistence type="predicted"/>
<dbReference type="Proteomes" id="UP000749646">
    <property type="component" value="Unassembled WGS sequence"/>
</dbReference>
<sequence>MICDGKIGCFTQFHNLNCKHGFITLNAEGNLKISQLLTEGVPYDMPWPIRKVPLKRRMKYHPTSQTYVTITAIPDPFVDGKWYSNGQAKAKSTGPGFRPLYEKQTLELVSPVTWETVEYEMVTSIETVFLESSQDESGRKKFMLWAHGISRAKTLLCVEL</sequence>
<name>A0A9P6JFP0_9FUNG</name>
<reference evidence="1" key="1">
    <citation type="journal article" date="2020" name="Fungal Divers.">
        <title>Resolving the Mortierellaceae phylogeny through synthesis of multi-gene phylogenetics and phylogenomics.</title>
        <authorList>
            <person name="Vandepol N."/>
            <person name="Liber J."/>
            <person name="Desiro A."/>
            <person name="Na H."/>
            <person name="Kennedy M."/>
            <person name="Barry K."/>
            <person name="Grigoriev I.V."/>
            <person name="Miller A.N."/>
            <person name="O'Donnell K."/>
            <person name="Stajich J.E."/>
            <person name="Bonito G."/>
        </authorList>
    </citation>
    <scope>NUCLEOTIDE SEQUENCE</scope>
    <source>
        <strain evidence="1">MES-2147</strain>
    </source>
</reference>